<evidence type="ECO:0000259" key="6">
    <source>
        <dbReference type="Pfam" id="PF00962"/>
    </source>
</evidence>
<evidence type="ECO:0000313" key="7">
    <source>
        <dbReference type="EMBL" id="PSL05173.1"/>
    </source>
</evidence>
<evidence type="ECO:0000256" key="4">
    <source>
        <dbReference type="ARBA" id="ARBA00022801"/>
    </source>
</evidence>
<sequence length="336" mass="35236">MTLATLITGLPKAELHIHLVGSASPHTVLDLARRHPDAGVPTDGDELAAFYAFRDFRHFIDVCHAVDSLITTPDDLVTLVLGLATDAAECNVRWAEVTVTAATHLAAGISAPDLRASLEQARLAASRDLGVELGWIFDIPGERGLAAADTTVAFLREHAPDGTLAIGLAGLEQAAPRAMFRRHVAAARGLGLNAVIHAGETTGPESIWSALWDLNANRIGHGTSAVTDPELLAHLADTDVPVEVCVSSNLRTVSVPELAAHPVPTMLAAGVEVCLSTDDPGMFGTDLNREYDIVAELAGLDEAGVSALARRSFTASFAPEELRAKAVAEIDHLAGA</sequence>
<comment type="similarity">
    <text evidence="2">Belongs to the metallo-dependent hydrolases superfamily. Adenosine and AMP deaminases family.</text>
</comment>
<protein>
    <submittedName>
        <fullName evidence="7">Aminodeoxyfutalosine deaminase</fullName>
    </submittedName>
</protein>
<accession>A0A2P8E6U6</accession>
<keyword evidence="5" id="KW-0862">Zinc</keyword>
<evidence type="ECO:0000313" key="8">
    <source>
        <dbReference type="Proteomes" id="UP000243528"/>
    </source>
</evidence>
<dbReference type="Gene3D" id="3.20.20.140">
    <property type="entry name" value="Metal-dependent hydrolases"/>
    <property type="match status" value="1"/>
</dbReference>
<dbReference type="InterPro" id="IPR006330">
    <property type="entry name" value="Ado/ade_deaminase"/>
</dbReference>
<dbReference type="AlphaFoldDB" id="A0A2P8E6U6"/>
<dbReference type="InterPro" id="IPR001365">
    <property type="entry name" value="A_deaminase_dom"/>
</dbReference>
<gene>
    <name evidence="7" type="ORF">CLV30_10436</name>
</gene>
<dbReference type="GO" id="GO:0019239">
    <property type="term" value="F:deaminase activity"/>
    <property type="evidence" value="ECO:0007669"/>
    <property type="project" value="InterPro"/>
</dbReference>
<comment type="caution">
    <text evidence="7">The sequence shown here is derived from an EMBL/GenBank/DDBJ whole genome shotgun (WGS) entry which is preliminary data.</text>
</comment>
<keyword evidence="8" id="KW-1185">Reference proteome</keyword>
<dbReference type="NCBIfam" id="TIGR01430">
    <property type="entry name" value="aden_deam"/>
    <property type="match status" value="1"/>
</dbReference>
<feature type="domain" description="Adenosine deaminase" evidence="6">
    <location>
        <begin position="11"/>
        <end position="331"/>
    </location>
</feature>
<dbReference type="Proteomes" id="UP000243528">
    <property type="component" value="Unassembled WGS sequence"/>
</dbReference>
<dbReference type="GO" id="GO:0046872">
    <property type="term" value="F:metal ion binding"/>
    <property type="evidence" value="ECO:0007669"/>
    <property type="project" value="UniProtKB-KW"/>
</dbReference>
<dbReference type="SUPFAM" id="SSF51556">
    <property type="entry name" value="Metallo-dependent hydrolases"/>
    <property type="match status" value="1"/>
</dbReference>
<evidence type="ECO:0000256" key="1">
    <source>
        <dbReference type="ARBA" id="ARBA00001947"/>
    </source>
</evidence>
<evidence type="ECO:0000256" key="2">
    <source>
        <dbReference type="ARBA" id="ARBA00006676"/>
    </source>
</evidence>
<dbReference type="OrthoDB" id="105475at2"/>
<keyword evidence="3" id="KW-0479">Metal-binding</keyword>
<comment type="cofactor">
    <cofactor evidence="1">
        <name>Zn(2+)</name>
        <dbReference type="ChEBI" id="CHEBI:29105"/>
    </cofactor>
</comment>
<dbReference type="GO" id="GO:0016814">
    <property type="term" value="F:hydrolase activity, acting on carbon-nitrogen (but not peptide) bonds, in cyclic amidines"/>
    <property type="evidence" value="ECO:0007669"/>
    <property type="project" value="UniProtKB-ARBA"/>
</dbReference>
<name>A0A2P8E6U6_9ACTN</name>
<keyword evidence="4" id="KW-0378">Hydrolase</keyword>
<proteinExistence type="inferred from homology"/>
<dbReference type="Pfam" id="PF00962">
    <property type="entry name" value="A_deaminase"/>
    <property type="match status" value="1"/>
</dbReference>
<evidence type="ECO:0000256" key="3">
    <source>
        <dbReference type="ARBA" id="ARBA00022723"/>
    </source>
</evidence>
<dbReference type="RefSeq" id="WP_106536447.1">
    <property type="nucleotide sequence ID" value="NZ_ML142899.1"/>
</dbReference>
<organism evidence="7 8">
    <name type="scientific">Haloactinopolyspora alba</name>
    <dbReference type="NCBI Taxonomy" id="648780"/>
    <lineage>
        <taxon>Bacteria</taxon>
        <taxon>Bacillati</taxon>
        <taxon>Actinomycetota</taxon>
        <taxon>Actinomycetes</taxon>
        <taxon>Jiangellales</taxon>
        <taxon>Jiangellaceae</taxon>
        <taxon>Haloactinopolyspora</taxon>
    </lineage>
</organism>
<dbReference type="PANTHER" id="PTHR43114:SF6">
    <property type="entry name" value="ADENINE DEAMINASE"/>
    <property type="match status" value="1"/>
</dbReference>
<dbReference type="InterPro" id="IPR032466">
    <property type="entry name" value="Metal_Hydrolase"/>
</dbReference>
<reference evidence="7 8" key="1">
    <citation type="submission" date="2018-03" db="EMBL/GenBank/DDBJ databases">
        <title>Genomic Encyclopedia of Archaeal and Bacterial Type Strains, Phase II (KMG-II): from individual species to whole genera.</title>
        <authorList>
            <person name="Goeker M."/>
        </authorList>
    </citation>
    <scope>NUCLEOTIDE SEQUENCE [LARGE SCALE GENOMIC DNA]</scope>
    <source>
        <strain evidence="7 8">DSM 45211</strain>
    </source>
</reference>
<dbReference type="PANTHER" id="PTHR43114">
    <property type="entry name" value="ADENINE DEAMINASE"/>
    <property type="match status" value="1"/>
</dbReference>
<evidence type="ECO:0000256" key="5">
    <source>
        <dbReference type="ARBA" id="ARBA00022833"/>
    </source>
</evidence>
<dbReference type="EMBL" id="PYGE01000004">
    <property type="protein sequence ID" value="PSL05173.1"/>
    <property type="molecule type" value="Genomic_DNA"/>
</dbReference>